<protein>
    <submittedName>
        <fullName evidence="9">GATA transcription factor 22</fullName>
    </submittedName>
</protein>
<dbReference type="SUPFAM" id="SSF57716">
    <property type="entry name" value="Glucocorticoid receptor-like (DNA-binding domain)"/>
    <property type="match status" value="1"/>
</dbReference>
<evidence type="ECO:0000256" key="6">
    <source>
        <dbReference type="ARBA" id="ARBA00023163"/>
    </source>
</evidence>
<dbReference type="Proteomes" id="UP001567538">
    <property type="component" value="Unassembled WGS sequence"/>
</dbReference>
<dbReference type="PANTHER" id="PTHR47255:SF4">
    <property type="entry name" value="GATA ZINC FINGER DOMAIN-CONTAINING PROTEIN 12"/>
    <property type="match status" value="1"/>
</dbReference>
<dbReference type="PROSITE" id="PS00344">
    <property type="entry name" value="GATA_ZN_FINGER_1"/>
    <property type="match status" value="1"/>
</dbReference>
<dbReference type="PROSITE" id="PS50114">
    <property type="entry name" value="GATA_ZN_FINGER_2"/>
    <property type="match status" value="1"/>
</dbReference>
<dbReference type="GO" id="GO:0008270">
    <property type="term" value="F:zinc ion binding"/>
    <property type="evidence" value="ECO:0007669"/>
    <property type="project" value="UniProtKB-KW"/>
</dbReference>
<evidence type="ECO:0000256" key="3">
    <source>
        <dbReference type="ARBA" id="ARBA00022833"/>
    </source>
</evidence>
<dbReference type="AlphaFoldDB" id="A0ABD1GXG4"/>
<organism evidence="9 10">
    <name type="scientific">Salvia divinorum</name>
    <name type="common">Maria pastora</name>
    <name type="synonym">Diviner's sage</name>
    <dbReference type="NCBI Taxonomy" id="28513"/>
    <lineage>
        <taxon>Eukaryota</taxon>
        <taxon>Viridiplantae</taxon>
        <taxon>Streptophyta</taxon>
        <taxon>Embryophyta</taxon>
        <taxon>Tracheophyta</taxon>
        <taxon>Spermatophyta</taxon>
        <taxon>Magnoliopsida</taxon>
        <taxon>eudicotyledons</taxon>
        <taxon>Gunneridae</taxon>
        <taxon>Pentapetalae</taxon>
        <taxon>asterids</taxon>
        <taxon>lamiids</taxon>
        <taxon>Lamiales</taxon>
        <taxon>Lamiaceae</taxon>
        <taxon>Nepetoideae</taxon>
        <taxon>Mentheae</taxon>
        <taxon>Salviinae</taxon>
        <taxon>Salvia</taxon>
        <taxon>Salvia subgen. Calosphace</taxon>
    </lineage>
</organism>
<evidence type="ECO:0000313" key="9">
    <source>
        <dbReference type="EMBL" id="KAL1547763.1"/>
    </source>
</evidence>
<sequence>MNLNISPCLSPMEQMEYKQKHDEQHQIVSSSAPFCVFFNPSEDHHMGFYHPQVEYYGCQRGSSSSSCYEMENKVENGVKWIPSKKKKHEAAKIGVKKVMMASSSVEIDLNLSYNCNSPIRVCSDCHTTKTPLWRSGPKGPKSLCNACGIRQRKARRAMAVAAANGGEAPPLPMKAKASQFKKRCKVGYGGSSTSNSNGKKMEFEDFLINLSNKLALIHRVFPQDEKEAAILLMALSSGLVHG</sequence>
<dbReference type="CDD" id="cd00202">
    <property type="entry name" value="ZnF_GATA"/>
    <property type="match status" value="1"/>
</dbReference>
<name>A0ABD1GXG4_SALDI</name>
<evidence type="ECO:0000256" key="7">
    <source>
        <dbReference type="PROSITE-ProRule" id="PRU00094"/>
    </source>
</evidence>
<dbReference type="InterPro" id="IPR052138">
    <property type="entry name" value="GATA_ZnFinger_Domain"/>
</dbReference>
<feature type="domain" description="GATA-type" evidence="8">
    <location>
        <begin position="116"/>
        <end position="152"/>
    </location>
</feature>
<reference evidence="9 10" key="1">
    <citation type="submission" date="2024-06" db="EMBL/GenBank/DDBJ databases">
        <title>A chromosome level genome sequence of Diviner's sage (Salvia divinorum).</title>
        <authorList>
            <person name="Ford S.A."/>
            <person name="Ro D.-K."/>
            <person name="Ness R.W."/>
            <person name="Phillips M.A."/>
        </authorList>
    </citation>
    <scope>NUCLEOTIDE SEQUENCE [LARGE SCALE GENOMIC DNA]</scope>
    <source>
        <strain evidence="9">SAF-2024a</strain>
        <tissue evidence="9">Leaf</tissue>
    </source>
</reference>
<keyword evidence="10" id="KW-1185">Reference proteome</keyword>
<keyword evidence="5" id="KW-0238">DNA-binding</keyword>
<dbReference type="SMART" id="SM00401">
    <property type="entry name" value="ZnF_GATA"/>
    <property type="match status" value="1"/>
</dbReference>
<gene>
    <name evidence="9" type="ORF">AAHA92_16080</name>
</gene>
<dbReference type="EMBL" id="JBEAFC010000007">
    <property type="protein sequence ID" value="KAL1547763.1"/>
    <property type="molecule type" value="Genomic_DNA"/>
</dbReference>
<keyword evidence="2 7" id="KW-0863">Zinc-finger</keyword>
<evidence type="ECO:0000256" key="1">
    <source>
        <dbReference type="ARBA" id="ARBA00022723"/>
    </source>
</evidence>
<keyword evidence="4" id="KW-0805">Transcription regulation</keyword>
<keyword evidence="6" id="KW-0804">Transcription</keyword>
<keyword evidence="3" id="KW-0862">Zinc</keyword>
<accession>A0ABD1GXG4</accession>
<evidence type="ECO:0000256" key="4">
    <source>
        <dbReference type="ARBA" id="ARBA00023015"/>
    </source>
</evidence>
<dbReference type="Gene3D" id="3.30.50.10">
    <property type="entry name" value="Erythroid Transcription Factor GATA-1, subunit A"/>
    <property type="match status" value="1"/>
</dbReference>
<dbReference type="Pfam" id="PF00320">
    <property type="entry name" value="GATA"/>
    <property type="match status" value="1"/>
</dbReference>
<evidence type="ECO:0000313" key="10">
    <source>
        <dbReference type="Proteomes" id="UP001567538"/>
    </source>
</evidence>
<dbReference type="PANTHER" id="PTHR47255">
    <property type="entry name" value="GATA TRANSCRIPTION FACTOR 22-RELATED"/>
    <property type="match status" value="1"/>
</dbReference>
<dbReference type="InterPro" id="IPR000679">
    <property type="entry name" value="Znf_GATA"/>
</dbReference>
<evidence type="ECO:0000256" key="5">
    <source>
        <dbReference type="ARBA" id="ARBA00023125"/>
    </source>
</evidence>
<evidence type="ECO:0000256" key="2">
    <source>
        <dbReference type="ARBA" id="ARBA00022771"/>
    </source>
</evidence>
<evidence type="ECO:0000259" key="8">
    <source>
        <dbReference type="PROSITE" id="PS50114"/>
    </source>
</evidence>
<keyword evidence="1" id="KW-0479">Metal-binding</keyword>
<comment type="caution">
    <text evidence="9">The sequence shown here is derived from an EMBL/GenBank/DDBJ whole genome shotgun (WGS) entry which is preliminary data.</text>
</comment>
<proteinExistence type="predicted"/>
<dbReference type="InterPro" id="IPR013088">
    <property type="entry name" value="Znf_NHR/GATA"/>
</dbReference>
<dbReference type="GO" id="GO:0003677">
    <property type="term" value="F:DNA binding"/>
    <property type="evidence" value="ECO:0007669"/>
    <property type="project" value="UniProtKB-KW"/>
</dbReference>